<organism evidence="1 2">
    <name type="scientific">Allacma fusca</name>
    <dbReference type="NCBI Taxonomy" id="39272"/>
    <lineage>
        <taxon>Eukaryota</taxon>
        <taxon>Metazoa</taxon>
        <taxon>Ecdysozoa</taxon>
        <taxon>Arthropoda</taxon>
        <taxon>Hexapoda</taxon>
        <taxon>Collembola</taxon>
        <taxon>Symphypleona</taxon>
        <taxon>Sminthuridae</taxon>
        <taxon>Allacma</taxon>
    </lineage>
</organism>
<keyword evidence="2" id="KW-1185">Reference proteome</keyword>
<proteinExistence type="predicted"/>
<evidence type="ECO:0000313" key="1">
    <source>
        <dbReference type="EMBL" id="CAG7718789.1"/>
    </source>
</evidence>
<dbReference type="AlphaFoldDB" id="A0A8J2NZF1"/>
<name>A0A8J2NZF1_9HEXA</name>
<dbReference type="EMBL" id="CAJVCH010056009">
    <property type="protein sequence ID" value="CAG7718789.1"/>
    <property type="molecule type" value="Genomic_DNA"/>
</dbReference>
<evidence type="ECO:0000313" key="2">
    <source>
        <dbReference type="Proteomes" id="UP000708208"/>
    </source>
</evidence>
<protein>
    <submittedName>
        <fullName evidence="1">Uncharacterized protein</fullName>
    </submittedName>
</protein>
<comment type="caution">
    <text evidence="1">The sequence shown here is derived from an EMBL/GenBank/DDBJ whole genome shotgun (WGS) entry which is preliminary data.</text>
</comment>
<dbReference type="Proteomes" id="UP000708208">
    <property type="component" value="Unassembled WGS sequence"/>
</dbReference>
<accession>A0A8J2NZF1</accession>
<sequence length="118" mass="13431">MKFQFIFWYDDNYSVRLNAEDHIRDGEVGSSLQCSNSLLSMDLPQQIQLKFLKEKKVSEGGMWIGRFNVNLVTASDGIIARNSSPLDQDLESNKTFVQLYTTISQQRPSALNVDTCPH</sequence>
<reference evidence="1" key="1">
    <citation type="submission" date="2021-06" db="EMBL/GenBank/DDBJ databases">
        <authorList>
            <person name="Hodson N. C."/>
            <person name="Mongue J. A."/>
            <person name="Jaron S. K."/>
        </authorList>
    </citation>
    <scope>NUCLEOTIDE SEQUENCE</scope>
</reference>
<gene>
    <name evidence="1" type="ORF">AFUS01_LOCUS8158</name>
</gene>